<evidence type="ECO:0000256" key="7">
    <source>
        <dbReference type="ARBA" id="ARBA00023136"/>
    </source>
</evidence>
<dbReference type="AlphaFoldDB" id="A0A1S3JNT8"/>
<evidence type="ECO:0000256" key="3">
    <source>
        <dbReference type="ARBA" id="ARBA00022676"/>
    </source>
</evidence>
<dbReference type="RefSeq" id="XP_013411801.1">
    <property type="nucleotide sequence ID" value="XM_013556347.1"/>
</dbReference>
<evidence type="ECO:0000256" key="4">
    <source>
        <dbReference type="ARBA" id="ARBA00022679"/>
    </source>
</evidence>
<evidence type="ECO:0000256" key="5">
    <source>
        <dbReference type="ARBA" id="ARBA00022692"/>
    </source>
</evidence>
<dbReference type="InterPro" id="IPR008166">
    <property type="entry name" value="Glyco_transf_92"/>
</dbReference>
<evidence type="ECO:0000313" key="10">
    <source>
        <dbReference type="RefSeq" id="XP_013411800.1"/>
    </source>
</evidence>
<dbReference type="GO" id="GO:0005737">
    <property type="term" value="C:cytoplasm"/>
    <property type="evidence" value="ECO:0007669"/>
    <property type="project" value="TreeGrafter"/>
</dbReference>
<accession>A0A1S3JNT8</accession>
<reference evidence="10 11" key="1">
    <citation type="submission" date="2025-04" db="UniProtKB">
        <authorList>
            <consortium name="RefSeq"/>
        </authorList>
    </citation>
    <scope>IDENTIFICATION</scope>
    <source>
        <tissue evidence="10 11">Gonads</tissue>
    </source>
</reference>
<dbReference type="GO" id="GO:0016757">
    <property type="term" value="F:glycosyltransferase activity"/>
    <property type="evidence" value="ECO:0007669"/>
    <property type="project" value="UniProtKB-UniRule"/>
</dbReference>
<proteinExistence type="inferred from homology"/>
<keyword evidence="5" id="KW-0812">Transmembrane</keyword>
<dbReference type="GO" id="GO:0016020">
    <property type="term" value="C:membrane"/>
    <property type="evidence" value="ECO:0007669"/>
    <property type="project" value="UniProtKB-SubCell"/>
</dbReference>
<keyword evidence="3 8" id="KW-0328">Glycosyltransferase</keyword>
<dbReference type="GeneID" id="106174687"/>
<dbReference type="RefSeq" id="XP_013411800.1">
    <property type="nucleotide sequence ID" value="XM_013556346.1"/>
</dbReference>
<sequence length="259" mass="30876">MHRGYNRTRQLVEFIELSRMFGATHFTLYDYLGNLTVLNPVIREYEKQGLLELVNWKLAGMVTDHVLNPEEERFVKGFEDQCTQVLAHTECLYRNLHKYKYIAFYDLDEMLVPGYNRTWPELVKLIPKNYSSFIFHNRFFPLRNRVKEELGKYNDPLLIKYHPVSLEYTLAESEIVFTRPKVMVLGKGVSKCRVHHVVHLSGSHPFDIPVHLGTMWHYRSRPPKDSKKPAERDYYMYKFKDELLARMDRIFQKTRALIV</sequence>
<protein>
    <recommendedName>
        <fullName evidence="8">Glycosyltransferase family 92 protein</fullName>
        <ecNumber evidence="8">2.4.1.-</ecNumber>
    </recommendedName>
</protein>
<organism evidence="9 11">
    <name type="scientific">Lingula anatina</name>
    <name type="common">Brachiopod</name>
    <name type="synonym">Lingula unguis</name>
    <dbReference type="NCBI Taxonomy" id="7574"/>
    <lineage>
        <taxon>Eukaryota</taxon>
        <taxon>Metazoa</taxon>
        <taxon>Spiralia</taxon>
        <taxon>Lophotrochozoa</taxon>
        <taxon>Brachiopoda</taxon>
        <taxon>Linguliformea</taxon>
        <taxon>Lingulata</taxon>
        <taxon>Lingulida</taxon>
        <taxon>Linguloidea</taxon>
        <taxon>Lingulidae</taxon>
        <taxon>Lingula</taxon>
    </lineage>
</organism>
<dbReference type="OrthoDB" id="2526284at2759"/>
<evidence type="ECO:0000256" key="1">
    <source>
        <dbReference type="ARBA" id="ARBA00004167"/>
    </source>
</evidence>
<evidence type="ECO:0000256" key="8">
    <source>
        <dbReference type="RuleBase" id="RU366017"/>
    </source>
</evidence>
<dbReference type="PANTHER" id="PTHR21461">
    <property type="entry name" value="GLYCOSYLTRANSFERASE FAMILY 92 PROTEIN"/>
    <property type="match status" value="1"/>
</dbReference>
<keyword evidence="4 8" id="KW-0808">Transferase</keyword>
<evidence type="ECO:0000256" key="2">
    <source>
        <dbReference type="ARBA" id="ARBA00007647"/>
    </source>
</evidence>
<keyword evidence="7" id="KW-0472">Membrane</keyword>
<keyword evidence="6" id="KW-1133">Transmembrane helix</keyword>
<comment type="subcellular location">
    <subcellularLocation>
        <location evidence="1">Membrane</location>
        <topology evidence="1">Single-pass membrane protein</topology>
    </subcellularLocation>
</comment>
<evidence type="ECO:0000313" key="9">
    <source>
        <dbReference type="Proteomes" id="UP000085678"/>
    </source>
</evidence>
<keyword evidence="9" id="KW-1185">Reference proteome</keyword>
<dbReference type="KEGG" id="lak:106174687"/>
<name>A0A1S3JNT8_LINAN</name>
<dbReference type="Pfam" id="PF01697">
    <property type="entry name" value="Glyco_transf_92"/>
    <property type="match status" value="1"/>
</dbReference>
<evidence type="ECO:0000313" key="11">
    <source>
        <dbReference type="RefSeq" id="XP_013411801.1"/>
    </source>
</evidence>
<dbReference type="PANTHER" id="PTHR21461:SF69">
    <property type="entry name" value="GLYCOSYLTRANSFERASE FAMILY 92 PROTEIN"/>
    <property type="match status" value="1"/>
</dbReference>
<dbReference type="EC" id="2.4.1.-" evidence="8"/>
<dbReference type="STRING" id="7574.A0A1S3JNT8"/>
<evidence type="ECO:0000256" key="6">
    <source>
        <dbReference type="ARBA" id="ARBA00022989"/>
    </source>
</evidence>
<dbReference type="Proteomes" id="UP000085678">
    <property type="component" value="Unplaced"/>
</dbReference>
<comment type="similarity">
    <text evidence="2 8">Belongs to the glycosyltransferase 92 family.</text>
</comment>
<gene>
    <name evidence="10 11" type="primary">LOC106174687</name>
</gene>